<dbReference type="InterPro" id="IPR033671">
    <property type="entry name" value="TrmH"/>
</dbReference>
<comment type="caution">
    <text evidence="9">The sequence shown here is derived from an EMBL/GenBank/DDBJ whole genome shotgun (WGS) entry which is preliminary data.</text>
</comment>
<dbReference type="CDD" id="cd18092">
    <property type="entry name" value="SpoU-like_TrmH"/>
    <property type="match status" value="1"/>
</dbReference>
<evidence type="ECO:0000256" key="1">
    <source>
        <dbReference type="ARBA" id="ARBA00022555"/>
    </source>
</evidence>
<dbReference type="GO" id="GO:0000049">
    <property type="term" value="F:tRNA binding"/>
    <property type="evidence" value="ECO:0007669"/>
    <property type="project" value="UniProtKB-KW"/>
</dbReference>
<evidence type="ECO:0000313" key="10">
    <source>
        <dbReference type="Proteomes" id="UP001295423"/>
    </source>
</evidence>
<dbReference type="Pfam" id="PF00588">
    <property type="entry name" value="SpoU_methylase"/>
    <property type="match status" value="1"/>
</dbReference>
<dbReference type="InterPro" id="IPR029026">
    <property type="entry name" value="tRNA_m1G_MTases_N"/>
</dbReference>
<accession>A0AAD2CR29</accession>
<evidence type="ECO:0000313" key="9">
    <source>
        <dbReference type="EMBL" id="CAJ1941415.1"/>
    </source>
</evidence>
<sequence length="367" mass="41406">MILDSLLILLMVTTRCLSFIKGVESLQVRATYVCRTSSSLSAGAERKSSRSRRKERKDNQPTVDLEWERFDFSQSPKWDRRFTGDGLHVASNTDDWEAIAKIEAEYDVALQKDFERRHELWNSLDDELVLKATQALVPFIQEERWNRIQSIMLERTQQTKFLFENVSNPSNCFACLRTIDSFGMQNVDLVMQSGQYQGKAALNQKRGMRTAAGAAKWLTIRNHLSTELALNKMKQNGYHIMCTDVNPESKDIREIDWDASGKKICIVMGNEERGVSGVAKTMSDESFYINMCGMAESFNLSVATAIICAHMSAASKDGKGPLRPGDLSKEEYNTLLLKGVLNSMKPKLARALLTKNGVELPKELNIS</sequence>
<dbReference type="InterPro" id="IPR001537">
    <property type="entry name" value="SpoU_MeTrfase"/>
</dbReference>
<keyword evidence="4" id="KW-0949">S-adenosyl-L-methionine</keyword>
<dbReference type="InterPro" id="IPR029028">
    <property type="entry name" value="Alpha/beta_knot_MTases"/>
</dbReference>
<gene>
    <name evidence="9" type="ORF">CYCCA115_LOCUS7510</name>
</gene>
<dbReference type="GO" id="GO:0008173">
    <property type="term" value="F:RNA methyltransferase activity"/>
    <property type="evidence" value="ECO:0007669"/>
    <property type="project" value="InterPro"/>
</dbReference>
<feature type="chain" id="PRO_5042208540" description="tRNA/rRNA methyltransferase SpoU type domain-containing protein" evidence="7">
    <location>
        <begin position="19"/>
        <end position="367"/>
    </location>
</feature>
<feature type="signal peptide" evidence="7">
    <location>
        <begin position="1"/>
        <end position="18"/>
    </location>
</feature>
<keyword evidence="3" id="KW-0808">Transferase</keyword>
<dbReference type="PANTHER" id="PTHR43453">
    <property type="entry name" value="RRNA METHYLASE-LIKE"/>
    <property type="match status" value="1"/>
</dbReference>
<keyword evidence="10" id="KW-1185">Reference proteome</keyword>
<evidence type="ECO:0000259" key="8">
    <source>
        <dbReference type="Pfam" id="PF00588"/>
    </source>
</evidence>
<dbReference type="EMBL" id="CAKOGP040001002">
    <property type="protein sequence ID" value="CAJ1941415.1"/>
    <property type="molecule type" value="Genomic_DNA"/>
</dbReference>
<evidence type="ECO:0000256" key="5">
    <source>
        <dbReference type="ARBA" id="ARBA00022694"/>
    </source>
</evidence>
<organism evidence="9 10">
    <name type="scientific">Cylindrotheca closterium</name>
    <dbReference type="NCBI Taxonomy" id="2856"/>
    <lineage>
        <taxon>Eukaryota</taxon>
        <taxon>Sar</taxon>
        <taxon>Stramenopiles</taxon>
        <taxon>Ochrophyta</taxon>
        <taxon>Bacillariophyta</taxon>
        <taxon>Bacillariophyceae</taxon>
        <taxon>Bacillariophycidae</taxon>
        <taxon>Bacillariales</taxon>
        <taxon>Bacillariaceae</taxon>
        <taxon>Cylindrotheca</taxon>
    </lineage>
</organism>
<dbReference type="AlphaFoldDB" id="A0AAD2CR29"/>
<keyword evidence="7" id="KW-0732">Signal</keyword>
<dbReference type="PANTHER" id="PTHR43453:SF1">
    <property type="entry name" value="TRNA_RRNA METHYLTRANSFERASE SPOU TYPE DOMAIN-CONTAINING PROTEIN"/>
    <property type="match status" value="1"/>
</dbReference>
<dbReference type="Gene3D" id="3.40.1280.10">
    <property type="match status" value="1"/>
</dbReference>
<dbReference type="SUPFAM" id="SSF75217">
    <property type="entry name" value="alpha/beta knot"/>
    <property type="match status" value="1"/>
</dbReference>
<feature type="domain" description="tRNA/rRNA methyltransferase SpoU type" evidence="8">
    <location>
        <begin position="162"/>
        <end position="308"/>
    </location>
</feature>
<keyword evidence="2" id="KW-0489">Methyltransferase</keyword>
<proteinExistence type="predicted"/>
<protein>
    <recommendedName>
        <fullName evidence="8">tRNA/rRNA methyltransferase SpoU type domain-containing protein</fullName>
    </recommendedName>
</protein>
<evidence type="ECO:0000256" key="4">
    <source>
        <dbReference type="ARBA" id="ARBA00022691"/>
    </source>
</evidence>
<evidence type="ECO:0000256" key="6">
    <source>
        <dbReference type="ARBA" id="ARBA00022884"/>
    </source>
</evidence>
<evidence type="ECO:0000256" key="7">
    <source>
        <dbReference type="SAM" id="SignalP"/>
    </source>
</evidence>
<evidence type="ECO:0000256" key="2">
    <source>
        <dbReference type="ARBA" id="ARBA00022603"/>
    </source>
</evidence>
<dbReference type="Proteomes" id="UP001295423">
    <property type="component" value="Unassembled WGS sequence"/>
</dbReference>
<reference evidence="9" key="1">
    <citation type="submission" date="2023-08" db="EMBL/GenBank/DDBJ databases">
        <authorList>
            <person name="Audoor S."/>
            <person name="Bilcke G."/>
        </authorList>
    </citation>
    <scope>NUCLEOTIDE SEQUENCE</scope>
</reference>
<keyword evidence="6" id="KW-0694">RNA-binding</keyword>
<keyword evidence="1" id="KW-0820">tRNA-binding</keyword>
<evidence type="ECO:0000256" key="3">
    <source>
        <dbReference type="ARBA" id="ARBA00022679"/>
    </source>
</evidence>
<keyword evidence="5" id="KW-0819">tRNA processing</keyword>
<dbReference type="GO" id="GO:0002938">
    <property type="term" value="P:tRNA guanine ribose methylation"/>
    <property type="evidence" value="ECO:0007669"/>
    <property type="project" value="TreeGrafter"/>
</dbReference>
<name>A0AAD2CR29_9STRA</name>